<evidence type="ECO:0000256" key="1">
    <source>
        <dbReference type="SAM" id="MobiDB-lite"/>
    </source>
</evidence>
<accession>A0A1J1ITP8</accession>
<proteinExistence type="predicted"/>
<feature type="region of interest" description="Disordered" evidence="1">
    <location>
        <begin position="143"/>
        <end position="171"/>
    </location>
</feature>
<dbReference type="AlphaFoldDB" id="A0A1J1ITP8"/>
<dbReference type="OrthoDB" id="5585231at2759"/>
<evidence type="ECO:0000313" key="2">
    <source>
        <dbReference type="EMBL" id="CRL03583.1"/>
    </source>
</evidence>
<feature type="compositionally biased region" description="Basic residues" evidence="1">
    <location>
        <begin position="1"/>
        <end position="21"/>
    </location>
</feature>
<feature type="compositionally biased region" description="Basic and acidic residues" evidence="1">
    <location>
        <begin position="41"/>
        <end position="66"/>
    </location>
</feature>
<dbReference type="EMBL" id="CVRI01000059">
    <property type="protein sequence ID" value="CRL03583.1"/>
    <property type="molecule type" value="Genomic_DNA"/>
</dbReference>
<organism evidence="2 3">
    <name type="scientific">Clunio marinus</name>
    <dbReference type="NCBI Taxonomy" id="568069"/>
    <lineage>
        <taxon>Eukaryota</taxon>
        <taxon>Metazoa</taxon>
        <taxon>Ecdysozoa</taxon>
        <taxon>Arthropoda</taxon>
        <taxon>Hexapoda</taxon>
        <taxon>Insecta</taxon>
        <taxon>Pterygota</taxon>
        <taxon>Neoptera</taxon>
        <taxon>Endopterygota</taxon>
        <taxon>Diptera</taxon>
        <taxon>Nematocera</taxon>
        <taxon>Chironomoidea</taxon>
        <taxon>Chironomidae</taxon>
        <taxon>Clunio</taxon>
    </lineage>
</organism>
<evidence type="ECO:0000313" key="3">
    <source>
        <dbReference type="Proteomes" id="UP000183832"/>
    </source>
</evidence>
<name>A0A1J1ITP8_9DIPT</name>
<keyword evidence="3" id="KW-1185">Reference proteome</keyword>
<feature type="compositionally biased region" description="Basic and acidic residues" evidence="1">
    <location>
        <begin position="89"/>
        <end position="105"/>
    </location>
</feature>
<gene>
    <name evidence="2" type="ORF">CLUMA_CG016750</name>
</gene>
<feature type="region of interest" description="Disordered" evidence="1">
    <location>
        <begin position="1"/>
        <end position="66"/>
    </location>
</feature>
<dbReference type="Proteomes" id="UP000183832">
    <property type="component" value="Unassembled WGS sequence"/>
</dbReference>
<sequence length="351" mass="40096">MNPKNSRKNQTKSTPKKKTKSNVKSTPIANDVKSKFYSSKDGGELSEHQKVIDQKKVTAEEPKKLERSNSFYLTRKLSKIYTKLSGSKENLDKAKEGEKAKKEEATPPYKFQRSLTLNSFQLKKGPRKSFLDSKLEKLSEEKICENGKAKSPPLSPTPVLRSKSPASYRQSLPPGSLDGFDFLMPPPPKLERSGSFISLIKRKISFNEPSPMKSNWATSLQSLQQIDNMVSYEDLSFVDYDKFNQYEQQIDKMLSRIHNDSVDSPALQMQHSIENSVVRRRPKKVRVHSSDINSNLDREKNLYRQSIDSSKLQFLSSINSDSHRWSTEMCDNDPMNWLSLENTPQAVNPNV</sequence>
<reference evidence="2 3" key="1">
    <citation type="submission" date="2015-04" db="EMBL/GenBank/DDBJ databases">
        <authorList>
            <person name="Syromyatnikov M.Y."/>
            <person name="Popov V.N."/>
        </authorList>
    </citation>
    <scope>NUCLEOTIDE SEQUENCE [LARGE SCALE GENOMIC DNA]</scope>
</reference>
<feature type="region of interest" description="Disordered" evidence="1">
    <location>
        <begin position="85"/>
        <end position="110"/>
    </location>
</feature>
<protein>
    <submittedName>
        <fullName evidence="2">CLUMA_CG016750, isoform A</fullName>
    </submittedName>
</protein>